<evidence type="ECO:0000256" key="1">
    <source>
        <dbReference type="SAM" id="Coils"/>
    </source>
</evidence>
<keyword evidence="1" id="KW-0175">Coiled coil</keyword>
<gene>
    <name evidence="2" type="ORF">UFOVP1043_59</name>
</gene>
<accession>A0A6J5Q754</accession>
<sequence length="169" mass="20011">MKTEEQIKKAAKNRAYRELNKETLRLKRIIKEENEEVKLSIKSTKKDWYLRNKEKEEQEEDANVLMTTKAVARLIGVKENMVRKIMLTDSYKMPKHKMTLVDGSKLYCREEIKEWMPFIREVVAFYSAKKKIIVLSGASAHIVNFMRKNSAVMKHCEKWERSRNVKASI</sequence>
<protein>
    <submittedName>
        <fullName evidence="2">Uncharacterized protein</fullName>
    </submittedName>
</protein>
<dbReference type="EMBL" id="LR797001">
    <property type="protein sequence ID" value="CAB4180580.1"/>
    <property type="molecule type" value="Genomic_DNA"/>
</dbReference>
<reference evidence="2" key="1">
    <citation type="submission" date="2020-05" db="EMBL/GenBank/DDBJ databases">
        <authorList>
            <person name="Chiriac C."/>
            <person name="Salcher M."/>
            <person name="Ghai R."/>
            <person name="Kavagutti S V."/>
        </authorList>
    </citation>
    <scope>NUCLEOTIDE SEQUENCE</scope>
</reference>
<name>A0A6J5Q754_9CAUD</name>
<organism evidence="2">
    <name type="scientific">uncultured Caudovirales phage</name>
    <dbReference type="NCBI Taxonomy" id="2100421"/>
    <lineage>
        <taxon>Viruses</taxon>
        <taxon>Duplodnaviria</taxon>
        <taxon>Heunggongvirae</taxon>
        <taxon>Uroviricota</taxon>
        <taxon>Caudoviricetes</taxon>
        <taxon>Peduoviridae</taxon>
        <taxon>Maltschvirus</taxon>
        <taxon>Maltschvirus maltsch</taxon>
    </lineage>
</organism>
<proteinExistence type="predicted"/>
<feature type="coiled-coil region" evidence="1">
    <location>
        <begin position="2"/>
        <end position="36"/>
    </location>
</feature>
<evidence type="ECO:0000313" key="2">
    <source>
        <dbReference type="EMBL" id="CAB4180580.1"/>
    </source>
</evidence>